<proteinExistence type="predicted"/>
<accession>A0AA86VAK0</accession>
<keyword evidence="2" id="KW-1185">Reference proteome</keyword>
<dbReference type="Proteomes" id="UP001189624">
    <property type="component" value="Chromosome 1"/>
</dbReference>
<name>A0AA86VAK0_9FABA</name>
<dbReference type="AlphaFoldDB" id="A0AA86VAK0"/>
<protein>
    <submittedName>
        <fullName evidence="1">Uncharacterized protein</fullName>
    </submittedName>
</protein>
<reference evidence="1" key="1">
    <citation type="submission" date="2023-10" db="EMBL/GenBank/DDBJ databases">
        <authorList>
            <person name="Domelevo Entfellner J.-B."/>
        </authorList>
    </citation>
    <scope>NUCLEOTIDE SEQUENCE</scope>
</reference>
<evidence type="ECO:0000313" key="2">
    <source>
        <dbReference type="Proteomes" id="UP001189624"/>
    </source>
</evidence>
<dbReference type="EMBL" id="OY731398">
    <property type="protein sequence ID" value="CAJ1903790.1"/>
    <property type="molecule type" value="Genomic_DNA"/>
</dbReference>
<gene>
    <name evidence="1" type="ORF">AYBTSS11_LOCUS3242</name>
</gene>
<organism evidence="1 2">
    <name type="scientific">Sphenostylis stenocarpa</name>
    <dbReference type="NCBI Taxonomy" id="92480"/>
    <lineage>
        <taxon>Eukaryota</taxon>
        <taxon>Viridiplantae</taxon>
        <taxon>Streptophyta</taxon>
        <taxon>Embryophyta</taxon>
        <taxon>Tracheophyta</taxon>
        <taxon>Spermatophyta</taxon>
        <taxon>Magnoliopsida</taxon>
        <taxon>eudicotyledons</taxon>
        <taxon>Gunneridae</taxon>
        <taxon>Pentapetalae</taxon>
        <taxon>rosids</taxon>
        <taxon>fabids</taxon>
        <taxon>Fabales</taxon>
        <taxon>Fabaceae</taxon>
        <taxon>Papilionoideae</taxon>
        <taxon>50 kb inversion clade</taxon>
        <taxon>NPAAA clade</taxon>
        <taxon>indigoferoid/millettioid clade</taxon>
        <taxon>Phaseoleae</taxon>
        <taxon>Sphenostylis</taxon>
    </lineage>
</organism>
<evidence type="ECO:0000313" key="1">
    <source>
        <dbReference type="EMBL" id="CAJ1903790.1"/>
    </source>
</evidence>
<dbReference type="Gramene" id="rna-AYBTSS11_LOCUS3242">
    <property type="protein sequence ID" value="CAJ1903790.1"/>
    <property type="gene ID" value="gene-AYBTSS11_LOCUS3242"/>
</dbReference>
<sequence length="63" mass="6886">MMTVERIYKAKEYDEAFLGEYSRERGHAAALTCATGKGQGLRVLAMSKADMLGSANNATEKSR</sequence>